<dbReference type="RefSeq" id="WP_163286825.1">
    <property type="nucleotide sequence ID" value="NZ_JAAGVY010000050.1"/>
</dbReference>
<sequence length="360" mass="41337">MDLAEQTLEEWFLERPLKNMPHSKHDYKSAYKTLVNYLDTEVHPSINAATLLIEAGNTDGKTGFLTDHGPDHVKTVINRISQLLKAERLKLTDYETYLLLLAVQFHDVGHVTGGRKNHEVNSKNVISEVAKMIGNDTAEQRVIWNIAEAHGGQPKDKISLLQRQQNILGQTIRTQLLAALLKFGDELSDDRSRAIRYRYLMEKDVIPVSSQVFHEYANALHSVMIDTTGQQIRLEYEILCAKALKTFGKGGEHVYLFDEIVQRVKKMHTERIYCMRFLAPYMQINQIYARVEFYSDSGFEEVFDAIDFKFQEEGYPDISHLSIPEVCPDLNKWCDQNESCGEKIKEQIESKNKNGNVEPI</sequence>
<dbReference type="Pfam" id="PF24391">
    <property type="entry name" value="HD-CE"/>
    <property type="match status" value="1"/>
</dbReference>
<gene>
    <name evidence="2" type="ORF">G3O08_17875</name>
</gene>
<reference evidence="2 3" key="1">
    <citation type="submission" date="2020-02" db="EMBL/GenBank/DDBJ databases">
        <title>Out from the shadows clarifying the taxonomy of the family Cryomorphaceae and related taxa by utilizing the GTDB taxonomic framework.</title>
        <authorList>
            <person name="Bowman J.P."/>
        </authorList>
    </citation>
    <scope>NUCLEOTIDE SEQUENCE [LARGE SCALE GENOMIC DNA]</scope>
    <source>
        <strain evidence="2 3">QSSC 1-22</strain>
    </source>
</reference>
<dbReference type="AlphaFoldDB" id="A0A7K3WV14"/>
<dbReference type="InterPro" id="IPR056471">
    <property type="entry name" value="HD-CE"/>
</dbReference>
<dbReference type="EMBL" id="JAAGVY010000050">
    <property type="protein sequence ID" value="NEN25368.1"/>
    <property type="molecule type" value="Genomic_DNA"/>
</dbReference>
<evidence type="ECO:0000313" key="2">
    <source>
        <dbReference type="EMBL" id="NEN25368.1"/>
    </source>
</evidence>
<evidence type="ECO:0000313" key="3">
    <source>
        <dbReference type="Proteomes" id="UP000486602"/>
    </source>
</evidence>
<dbReference type="Gene3D" id="1.10.3210.10">
    <property type="entry name" value="Hypothetical protein af1432"/>
    <property type="match status" value="1"/>
</dbReference>
<protein>
    <recommendedName>
        <fullName evidence="1">HD-CE domain-containing protein</fullName>
    </recommendedName>
</protein>
<dbReference type="SUPFAM" id="SSF109604">
    <property type="entry name" value="HD-domain/PDEase-like"/>
    <property type="match status" value="1"/>
</dbReference>
<accession>A0A7K3WV14</accession>
<organism evidence="2 3">
    <name type="scientific">Cryomorpha ignava</name>
    <dbReference type="NCBI Taxonomy" id="101383"/>
    <lineage>
        <taxon>Bacteria</taxon>
        <taxon>Pseudomonadati</taxon>
        <taxon>Bacteroidota</taxon>
        <taxon>Flavobacteriia</taxon>
        <taxon>Flavobacteriales</taxon>
        <taxon>Cryomorphaceae</taxon>
        <taxon>Cryomorpha</taxon>
    </lineage>
</organism>
<comment type="caution">
    <text evidence="2">The sequence shown here is derived from an EMBL/GenBank/DDBJ whole genome shotgun (WGS) entry which is preliminary data.</text>
</comment>
<dbReference type="Proteomes" id="UP000486602">
    <property type="component" value="Unassembled WGS sequence"/>
</dbReference>
<proteinExistence type="predicted"/>
<name>A0A7K3WV14_9FLAO</name>
<keyword evidence="3" id="KW-1185">Reference proteome</keyword>
<feature type="domain" description="HD-CE" evidence="1">
    <location>
        <begin position="65"/>
        <end position="264"/>
    </location>
</feature>
<evidence type="ECO:0000259" key="1">
    <source>
        <dbReference type="Pfam" id="PF24391"/>
    </source>
</evidence>